<sequence length="261" mass="29315">MQWERRDFDSGTPVNKALSAANTSLYGVVHAVVVALGLSPGLGFVHTGHIRSFVYDIADLYKADLTIPIAFDIAARLPSDIASETRRAIRDSMKDGKFLETCVQDITSLLSDEDEVIEYGPDALEAPRRCHALGLQRPRRPRRNLVRRGRPVTIIVVTACPPGLRGHLTRWLLEISPGVFVGTITTRVRILMWQRVTDMAKTGRAIMVYSTNTEQGLAFEVHNHDWTPIDHEGLHLIRRPNPNTSLPITGWSNAARRRRQR</sequence>
<evidence type="ECO:0000256" key="4">
    <source>
        <dbReference type="ARBA" id="ARBA00022801"/>
    </source>
</evidence>
<keyword evidence="5" id="KW-0460">Magnesium</keyword>
<organism evidence="8 9">
    <name type="scientific">Actinokineospora globicatena</name>
    <dbReference type="NCBI Taxonomy" id="103729"/>
    <lineage>
        <taxon>Bacteria</taxon>
        <taxon>Bacillati</taxon>
        <taxon>Actinomycetota</taxon>
        <taxon>Actinomycetes</taxon>
        <taxon>Pseudonocardiales</taxon>
        <taxon>Pseudonocardiaceae</taxon>
        <taxon>Actinokineospora</taxon>
    </lineage>
</organism>
<evidence type="ECO:0000256" key="5">
    <source>
        <dbReference type="ARBA" id="ARBA00022842"/>
    </source>
</evidence>
<dbReference type="GO" id="GO:0046872">
    <property type="term" value="F:metal ion binding"/>
    <property type="evidence" value="ECO:0007669"/>
    <property type="project" value="UniProtKB-KW"/>
</dbReference>
<proteinExistence type="predicted"/>
<evidence type="ECO:0000256" key="2">
    <source>
        <dbReference type="ARBA" id="ARBA00022723"/>
    </source>
</evidence>
<dbReference type="GO" id="GO:0003677">
    <property type="term" value="F:DNA binding"/>
    <property type="evidence" value="ECO:0007669"/>
    <property type="project" value="UniProtKB-KW"/>
</dbReference>
<dbReference type="Gene3D" id="3.30.70.240">
    <property type="match status" value="1"/>
</dbReference>
<keyword evidence="7" id="KW-0238">DNA-binding</keyword>
<keyword evidence="6" id="KW-0051">Antiviral defense</keyword>
<reference evidence="8" key="1">
    <citation type="submission" date="2023-02" db="EMBL/GenBank/DDBJ databases">
        <title>Actinokineospora globicatena NBRC 15670.</title>
        <authorList>
            <person name="Ichikawa N."/>
            <person name="Sato H."/>
            <person name="Tonouchi N."/>
        </authorList>
    </citation>
    <scope>NUCLEOTIDE SEQUENCE</scope>
    <source>
        <strain evidence="8">NBRC 15670</strain>
    </source>
</reference>
<protein>
    <recommendedName>
        <fullName evidence="10">CRISPR-associated endonuclease Cas1</fullName>
    </recommendedName>
</protein>
<evidence type="ECO:0000256" key="3">
    <source>
        <dbReference type="ARBA" id="ARBA00022759"/>
    </source>
</evidence>
<name>A0A9W6V8A2_9PSEU</name>
<dbReference type="InterPro" id="IPR010152">
    <property type="entry name" value="CRISPR-assoc_prot_Cas2_sub"/>
</dbReference>
<dbReference type="GO" id="GO:0051607">
    <property type="term" value="P:defense response to virus"/>
    <property type="evidence" value="ECO:0007669"/>
    <property type="project" value="UniProtKB-KW"/>
</dbReference>
<keyword evidence="4" id="KW-0378">Hydrolase</keyword>
<dbReference type="Proteomes" id="UP001165042">
    <property type="component" value="Unassembled WGS sequence"/>
</dbReference>
<keyword evidence="9" id="KW-1185">Reference proteome</keyword>
<gene>
    <name evidence="8" type="ORF">Aglo03_05640</name>
</gene>
<evidence type="ECO:0000256" key="7">
    <source>
        <dbReference type="ARBA" id="ARBA00023125"/>
    </source>
</evidence>
<dbReference type="EMBL" id="BSSD01000001">
    <property type="protein sequence ID" value="GLW89748.1"/>
    <property type="molecule type" value="Genomic_DNA"/>
</dbReference>
<evidence type="ECO:0000313" key="9">
    <source>
        <dbReference type="Proteomes" id="UP001165042"/>
    </source>
</evidence>
<keyword evidence="3" id="KW-0255">Endonuclease</keyword>
<keyword evidence="1" id="KW-0540">Nuclease</keyword>
<keyword evidence="2" id="KW-0479">Metal-binding</keyword>
<dbReference type="AlphaFoldDB" id="A0A9W6V8A2"/>
<evidence type="ECO:0000313" key="8">
    <source>
        <dbReference type="EMBL" id="GLW89748.1"/>
    </source>
</evidence>
<accession>A0A9W6V8A2</accession>
<dbReference type="GO" id="GO:0043571">
    <property type="term" value="P:maintenance of CRISPR repeat elements"/>
    <property type="evidence" value="ECO:0007669"/>
    <property type="project" value="InterPro"/>
</dbReference>
<dbReference type="CDD" id="cd09755">
    <property type="entry name" value="Cas2_I-E"/>
    <property type="match status" value="1"/>
</dbReference>
<dbReference type="Pfam" id="PF09707">
    <property type="entry name" value="Cas_Cas2CT1978"/>
    <property type="match status" value="1"/>
</dbReference>
<comment type="caution">
    <text evidence="8">The sequence shown here is derived from an EMBL/GenBank/DDBJ whole genome shotgun (WGS) entry which is preliminary data.</text>
</comment>
<dbReference type="GO" id="GO:0016787">
    <property type="term" value="F:hydrolase activity"/>
    <property type="evidence" value="ECO:0007669"/>
    <property type="project" value="UniProtKB-KW"/>
</dbReference>
<evidence type="ECO:0000256" key="6">
    <source>
        <dbReference type="ARBA" id="ARBA00023118"/>
    </source>
</evidence>
<dbReference type="Pfam" id="PF01867">
    <property type="entry name" value="Cas_Cas1"/>
    <property type="match status" value="1"/>
</dbReference>
<dbReference type="InterPro" id="IPR042206">
    <property type="entry name" value="CRISPR-assoc_Cas1_C"/>
</dbReference>
<dbReference type="InterPro" id="IPR002729">
    <property type="entry name" value="CRISPR-assoc_Cas1"/>
</dbReference>
<dbReference type="Gene3D" id="1.20.120.920">
    <property type="entry name" value="CRISPR-associated endonuclease Cas1, C-terminal domain"/>
    <property type="match status" value="1"/>
</dbReference>
<evidence type="ECO:0008006" key="10">
    <source>
        <dbReference type="Google" id="ProtNLM"/>
    </source>
</evidence>
<dbReference type="GO" id="GO:0004519">
    <property type="term" value="F:endonuclease activity"/>
    <property type="evidence" value="ECO:0007669"/>
    <property type="project" value="UniProtKB-KW"/>
</dbReference>
<evidence type="ECO:0000256" key="1">
    <source>
        <dbReference type="ARBA" id="ARBA00022722"/>
    </source>
</evidence>
<dbReference type="NCBIfam" id="TIGR01873">
    <property type="entry name" value="cas_CT1978"/>
    <property type="match status" value="1"/>
</dbReference>